<dbReference type="Proteomes" id="UP000682733">
    <property type="component" value="Unassembled WGS sequence"/>
</dbReference>
<evidence type="ECO:0000313" key="3">
    <source>
        <dbReference type="EMBL" id="CAF3678509.1"/>
    </source>
</evidence>
<evidence type="ECO:0000313" key="1">
    <source>
        <dbReference type="EMBL" id="CAF0897280.1"/>
    </source>
</evidence>
<reference evidence="2" key="1">
    <citation type="submission" date="2021-02" db="EMBL/GenBank/DDBJ databases">
        <authorList>
            <person name="Nowell W R."/>
        </authorList>
    </citation>
    <scope>NUCLEOTIDE SEQUENCE</scope>
</reference>
<dbReference type="EMBL" id="CAJNOK010003336">
    <property type="protein sequence ID" value="CAF0897280.1"/>
    <property type="molecule type" value="Genomic_DNA"/>
</dbReference>
<dbReference type="EMBL" id="CAJNOQ010013582">
    <property type="protein sequence ID" value="CAF1324588.1"/>
    <property type="molecule type" value="Genomic_DNA"/>
</dbReference>
<keyword evidence="5" id="KW-1185">Reference proteome</keyword>
<proteinExistence type="predicted"/>
<dbReference type="EMBL" id="CAJOBA010003336">
    <property type="protein sequence ID" value="CAF3678509.1"/>
    <property type="molecule type" value="Genomic_DNA"/>
</dbReference>
<evidence type="ECO:0000313" key="4">
    <source>
        <dbReference type="EMBL" id="CAF4173347.1"/>
    </source>
</evidence>
<dbReference type="AlphaFoldDB" id="A0A815FTR1"/>
<evidence type="ECO:0000313" key="2">
    <source>
        <dbReference type="EMBL" id="CAF1324588.1"/>
    </source>
</evidence>
<evidence type="ECO:0000313" key="5">
    <source>
        <dbReference type="Proteomes" id="UP000663829"/>
    </source>
</evidence>
<accession>A0A815FTR1</accession>
<dbReference type="Proteomes" id="UP000663829">
    <property type="component" value="Unassembled WGS sequence"/>
</dbReference>
<protein>
    <submittedName>
        <fullName evidence="2">Uncharacterized protein</fullName>
    </submittedName>
</protein>
<dbReference type="Proteomes" id="UP000681722">
    <property type="component" value="Unassembled WGS sequence"/>
</dbReference>
<sequence>MVFYDFQLKKVVYKTVNSPLRTLRQHYRDASTVAENRRQSRANPTYQGVKGFSVSEPLFPGRLIRCLRPDYMHSTIKCVFDSMLTIVLQTLPKNTIDVIDNRLLSVCLPHDFSRKLSSLTYRNYYKANESRTLLLDVFLPCLVGQKDIELFARICLFVCGIRLVHGDTLVLVNSNALADNFFSLFVLSNDDELGVLANLFIFIHIMDF</sequence>
<dbReference type="EMBL" id="CAJOBC010049633">
    <property type="protein sequence ID" value="CAF4173347.1"/>
    <property type="molecule type" value="Genomic_DNA"/>
</dbReference>
<comment type="caution">
    <text evidence="2">The sequence shown here is derived from an EMBL/GenBank/DDBJ whole genome shotgun (WGS) entry which is preliminary data.</text>
</comment>
<name>A0A815FTR1_9BILA</name>
<gene>
    <name evidence="2" type="ORF">GPM918_LOCUS29639</name>
    <name evidence="1" type="ORF">OVA965_LOCUS9439</name>
    <name evidence="4" type="ORF">SRO942_LOCUS30226</name>
    <name evidence="3" type="ORF">TMI583_LOCUS9434</name>
</gene>
<dbReference type="Proteomes" id="UP000677228">
    <property type="component" value="Unassembled WGS sequence"/>
</dbReference>
<organism evidence="2 5">
    <name type="scientific">Didymodactylos carnosus</name>
    <dbReference type="NCBI Taxonomy" id="1234261"/>
    <lineage>
        <taxon>Eukaryota</taxon>
        <taxon>Metazoa</taxon>
        <taxon>Spiralia</taxon>
        <taxon>Gnathifera</taxon>
        <taxon>Rotifera</taxon>
        <taxon>Eurotatoria</taxon>
        <taxon>Bdelloidea</taxon>
        <taxon>Philodinida</taxon>
        <taxon>Philodinidae</taxon>
        <taxon>Didymodactylos</taxon>
    </lineage>
</organism>